<evidence type="ECO:0000256" key="7">
    <source>
        <dbReference type="ARBA" id="ARBA00023123"/>
    </source>
</evidence>
<dbReference type="Gene3D" id="3.40.850.10">
    <property type="entry name" value="Kinesin motor domain"/>
    <property type="match status" value="2"/>
</dbReference>
<evidence type="ECO:0000313" key="15">
    <source>
        <dbReference type="EnsemblMetazoa" id="XP_030843393"/>
    </source>
</evidence>
<evidence type="ECO:0000256" key="11">
    <source>
        <dbReference type="PROSITE-ProRule" id="PRU00782"/>
    </source>
</evidence>
<feature type="binding site" evidence="11">
    <location>
        <begin position="102"/>
        <end position="109"/>
    </location>
    <ligand>
        <name>ATP</name>
        <dbReference type="ChEBI" id="CHEBI:30616"/>
    </ligand>
</feature>
<dbReference type="InParanoid" id="A0A7M7P0M0"/>
<dbReference type="GO" id="GO:0042995">
    <property type="term" value="C:cell projection"/>
    <property type="evidence" value="ECO:0007669"/>
    <property type="project" value="UniProtKB-SubCell"/>
</dbReference>
<dbReference type="SMART" id="SM00242">
    <property type="entry name" value="MYSc"/>
    <property type="match status" value="1"/>
</dbReference>
<dbReference type="EnsemblMetazoa" id="XM_030987539">
    <property type="protein sequence ID" value="XP_030843399"/>
    <property type="gene ID" value="LOC105438489"/>
</dbReference>
<dbReference type="Pfam" id="PF00063">
    <property type="entry name" value="Myosin_head"/>
    <property type="match status" value="1"/>
</dbReference>
<dbReference type="InterPro" id="IPR001609">
    <property type="entry name" value="Myosin_head_motor_dom-like"/>
</dbReference>
<dbReference type="RefSeq" id="XP_030843399.1">
    <property type="nucleotide sequence ID" value="XM_030987539.1"/>
</dbReference>
<dbReference type="InterPro" id="IPR052409">
    <property type="entry name" value="Myosin-III_kinase_activity"/>
</dbReference>
<feature type="compositionally biased region" description="Polar residues" evidence="12">
    <location>
        <begin position="840"/>
        <end position="849"/>
    </location>
</feature>
<dbReference type="SMART" id="SM00524">
    <property type="entry name" value="DWB"/>
    <property type="match status" value="1"/>
</dbReference>
<dbReference type="GO" id="GO:0003779">
    <property type="term" value="F:actin binding"/>
    <property type="evidence" value="ECO:0007669"/>
    <property type="project" value="UniProtKB-KW"/>
</dbReference>
<feature type="region of interest" description="Disordered" evidence="12">
    <location>
        <begin position="1277"/>
        <end position="1296"/>
    </location>
</feature>
<keyword evidence="4" id="KW-0677">Repeat</keyword>
<dbReference type="Gene3D" id="1.20.120.720">
    <property type="entry name" value="Myosin VI head, motor domain, U50 subdomain"/>
    <property type="match status" value="1"/>
</dbReference>
<feature type="region of interest" description="Disordered" evidence="12">
    <location>
        <begin position="815"/>
        <end position="910"/>
    </location>
</feature>
<keyword evidence="11" id="KW-0009">Actin-binding</keyword>
<dbReference type="PANTHER" id="PTHR46256:SF3">
    <property type="entry name" value="MYOSIN MOTOR DOMAIN-CONTAINING PROTEIN"/>
    <property type="match status" value="1"/>
</dbReference>
<evidence type="ECO:0000256" key="4">
    <source>
        <dbReference type="ARBA" id="ARBA00022737"/>
    </source>
</evidence>
<dbReference type="PROSITE" id="PS51456">
    <property type="entry name" value="MYOSIN_MOTOR"/>
    <property type="match status" value="1"/>
</dbReference>
<keyword evidence="8 11" id="KW-0505">Motor protein</keyword>
<keyword evidence="3" id="KW-0963">Cytoplasm</keyword>
<dbReference type="SUPFAM" id="SSF49879">
    <property type="entry name" value="SMAD/FHA domain"/>
    <property type="match status" value="1"/>
</dbReference>
<feature type="domain" description="Myosin motor" evidence="14">
    <location>
        <begin position="8"/>
        <end position="739"/>
    </location>
</feature>
<evidence type="ECO:0000259" key="13">
    <source>
        <dbReference type="PROSITE" id="PS51076"/>
    </source>
</evidence>
<evidence type="ECO:0000256" key="3">
    <source>
        <dbReference type="ARBA" id="ARBA00022490"/>
    </source>
</evidence>
<evidence type="ECO:0000256" key="10">
    <source>
        <dbReference type="ARBA" id="ARBA00023273"/>
    </source>
</evidence>
<dbReference type="Gene3D" id="1.10.10.820">
    <property type="match status" value="1"/>
</dbReference>
<organism evidence="15 16">
    <name type="scientific">Strongylocentrotus purpuratus</name>
    <name type="common">Purple sea urchin</name>
    <dbReference type="NCBI Taxonomy" id="7668"/>
    <lineage>
        <taxon>Eukaryota</taxon>
        <taxon>Metazoa</taxon>
        <taxon>Echinodermata</taxon>
        <taxon>Eleutherozoa</taxon>
        <taxon>Echinozoa</taxon>
        <taxon>Echinoidea</taxon>
        <taxon>Euechinoidea</taxon>
        <taxon>Echinacea</taxon>
        <taxon>Camarodonta</taxon>
        <taxon>Echinidea</taxon>
        <taxon>Strongylocentrotidae</taxon>
        <taxon>Strongylocentrotus</taxon>
    </lineage>
</organism>
<dbReference type="Proteomes" id="UP000007110">
    <property type="component" value="Unassembled WGS sequence"/>
</dbReference>
<reference evidence="15" key="2">
    <citation type="submission" date="2021-01" db="UniProtKB">
        <authorList>
            <consortium name="EnsemblMetazoa"/>
        </authorList>
    </citation>
    <scope>IDENTIFICATION</scope>
</reference>
<evidence type="ECO:0000256" key="1">
    <source>
        <dbReference type="ARBA" id="ARBA00004245"/>
    </source>
</evidence>
<evidence type="ECO:0000256" key="6">
    <source>
        <dbReference type="ARBA" id="ARBA00022840"/>
    </source>
</evidence>
<dbReference type="InterPro" id="IPR001132">
    <property type="entry name" value="SMAD_dom_Dwarfin-type"/>
</dbReference>
<evidence type="ECO:0000256" key="8">
    <source>
        <dbReference type="ARBA" id="ARBA00023175"/>
    </source>
</evidence>
<dbReference type="Gene3D" id="1.20.58.530">
    <property type="match status" value="1"/>
</dbReference>
<dbReference type="SUPFAM" id="SSF52540">
    <property type="entry name" value="P-loop containing nucleoside triphosphate hydrolases"/>
    <property type="match status" value="1"/>
</dbReference>
<keyword evidence="6 11" id="KW-0067">ATP-binding</keyword>
<evidence type="ECO:0000256" key="5">
    <source>
        <dbReference type="ARBA" id="ARBA00022741"/>
    </source>
</evidence>
<dbReference type="KEGG" id="spu:105438489"/>
<dbReference type="Gene3D" id="1.20.5.4820">
    <property type="match status" value="1"/>
</dbReference>
<keyword evidence="16" id="KW-1185">Reference proteome</keyword>
<dbReference type="GO" id="GO:0000146">
    <property type="term" value="F:microfilament motor activity"/>
    <property type="evidence" value="ECO:0000318"/>
    <property type="project" value="GO_Central"/>
</dbReference>
<dbReference type="GeneID" id="105438489"/>
<comment type="similarity">
    <text evidence="11">Belongs to the TRAFAC class myosin-kinesin ATPase superfamily. Myosin family.</text>
</comment>
<dbReference type="Gene3D" id="2.60.200.10">
    <property type="match status" value="1"/>
</dbReference>
<reference evidence="16" key="1">
    <citation type="submission" date="2015-02" db="EMBL/GenBank/DDBJ databases">
        <title>Genome sequencing for Strongylocentrotus purpuratus.</title>
        <authorList>
            <person name="Murali S."/>
            <person name="Liu Y."/>
            <person name="Vee V."/>
            <person name="English A."/>
            <person name="Wang M."/>
            <person name="Skinner E."/>
            <person name="Han Y."/>
            <person name="Muzny D.M."/>
            <person name="Worley K.C."/>
            <person name="Gibbs R.A."/>
        </authorList>
    </citation>
    <scope>NUCLEOTIDE SEQUENCE</scope>
</reference>
<sequence>MPRGINLDGADDLAALDTLDEETMLEAICRRYEKDRIYTYIGDILVAVNPYKPVGIYSYEKSLSYADLKYRQSLPPHVFAVADKAYSSMRRTGIKQCSVISGESGAGKTETAKYVIGHIISHCNSKKSNLQEKILQVNPLLEAFGNARTVMNDNSSRFGKFLQLQFTEDCQIVGAKIDTYLLEKSRVVSQGEGERNFHVFYYLFAGLTEQQLLSILLSPPEKHRTLTGRGEKNIYTSEDEFLHCQKNFDELQDIMELVGFTQEDIWMIYRLLSAVIQIPDIEFDVDDETGGSYIVDEYVLKVVATLLGLDPSALATALISNIVEARGEQIVTLKNVGQANDGRDALAKALYSKLFNWIVNQINSLIAPDDDCPGTKGYEIGILDIYGFENFGKNSFEQLCINLTNEQLQYYFNQRIFAWELAEYAGEGIPKHSVKYQDNMPVLDLFLAKPLGLLSLLDEEARFPKGTDVTLVGKFSTNHSKNSNFLMQKKNKGNTTIFGVKHYASEIWYDSTGFLEKNRDTFSSVLSECLTKSDNGLVKFLFVQQQEQNKRGLGTPFRNQKDILMCKPAPTITINPGVSLSREAARKLKKQLKEEKTARAKAARSKNQIPTVGSQFKSSLTSLMEKLLSADAQFIRCIKPNSYSRHNQFDHELVLRQLRYTGVLETIRIRKSGYPTRLQFSDFQHRYKFIGFPLTADIDVHPKKCKQILEAAGCTDYHIGKSKVFLKYWHTEKLDTRMDQLRAQVVTCQRVVRGRAARLRSTILRERIHRDLADTASFFNEIERRSDRSYAAMVKLDRQDKERFDQKKRQMILGELRVRTDVRQKQIQQENRPPPPVGQRPTSPNSNGQRGLHPNQAQHQRRAGPPPVSQKPLGYGAIGALNGARTDRSQIPTSKPQVDETGAGRHVGERHVHWPRRKEEPSLIPRAIQGKYINGEEIINELTYSMQDIGTEAWCKVYFMEKRCRLSDYQIKSPAMIVDGYAFQHPGRLGFGALANPLRDPETKKVREHIGKGVQLEIDSEGNVWATRLGKNEVFVKGCFEPENHCISAEVVASMGRLPRNQAMKVFDIVEYKAQLAIEAKKGNGQIDHHRLKKLSIVSLSFVKDKVEDFNTPCWISLVVLPAIRMDNPKVLRDVGRFLRAFRTAAQIEATLMGRESSRKWARVNKRSSNFDRENKTDGRRKRIEDMKQAKIDKRPFHYSWEADDDEDLGLSNLSVTAMDRDGRNSAYSDTGSIYYNSEAGDSPGYGGRSSKRRSVFRAVSIRNANAFQQRNLRSSYERNGEAVDDDGPVTSNYSGYDLEKKREWARVKLIKKERRISDDN</sequence>
<feature type="compositionally biased region" description="Polar residues" evidence="12">
    <location>
        <begin position="1227"/>
        <end position="1236"/>
    </location>
</feature>
<feature type="region of interest" description="Disordered" evidence="12">
    <location>
        <begin position="1227"/>
        <end position="1251"/>
    </location>
</feature>
<keyword evidence="10" id="KW-0966">Cell projection</keyword>
<proteinExistence type="inferred from homology"/>
<dbReference type="InterPro" id="IPR027417">
    <property type="entry name" value="P-loop_NTPase"/>
</dbReference>
<evidence type="ECO:0000256" key="12">
    <source>
        <dbReference type="SAM" id="MobiDB-lite"/>
    </source>
</evidence>
<feature type="domain" description="MH2" evidence="13">
    <location>
        <begin position="954"/>
        <end position="1146"/>
    </location>
</feature>
<dbReference type="InterPro" id="IPR008984">
    <property type="entry name" value="SMAD_FHA_dom_sf"/>
</dbReference>
<dbReference type="EnsemblMetazoa" id="XM_030987533">
    <property type="protein sequence ID" value="XP_030843393"/>
    <property type="gene ID" value="LOC105438489"/>
</dbReference>
<dbReference type="GO" id="GO:0004674">
    <property type="term" value="F:protein serine/threonine kinase activity"/>
    <property type="evidence" value="ECO:0000318"/>
    <property type="project" value="GO_Central"/>
</dbReference>
<dbReference type="PROSITE" id="PS51076">
    <property type="entry name" value="MH2"/>
    <property type="match status" value="1"/>
</dbReference>
<evidence type="ECO:0000259" key="14">
    <source>
        <dbReference type="PROSITE" id="PS51456"/>
    </source>
</evidence>
<dbReference type="GO" id="GO:0005524">
    <property type="term" value="F:ATP binding"/>
    <property type="evidence" value="ECO:0007669"/>
    <property type="project" value="UniProtKB-UniRule"/>
</dbReference>
<evidence type="ECO:0000256" key="9">
    <source>
        <dbReference type="ARBA" id="ARBA00023212"/>
    </source>
</evidence>
<protein>
    <submittedName>
        <fullName evidence="15">Uncharacterized protein</fullName>
    </submittedName>
</protein>
<dbReference type="PANTHER" id="PTHR46256">
    <property type="entry name" value="AGAP011099-PA"/>
    <property type="match status" value="1"/>
</dbReference>
<dbReference type="InterPro" id="IPR017855">
    <property type="entry name" value="SMAD-like_dom_sf"/>
</dbReference>
<comment type="subcellular location">
    <subcellularLocation>
        <location evidence="2">Cell projection</location>
    </subcellularLocation>
    <subcellularLocation>
        <location evidence="1">Cytoplasm</location>
        <location evidence="1">Cytoskeleton</location>
    </subcellularLocation>
</comment>
<dbReference type="GO" id="GO:0006355">
    <property type="term" value="P:regulation of DNA-templated transcription"/>
    <property type="evidence" value="ECO:0007669"/>
    <property type="project" value="InterPro"/>
</dbReference>
<keyword evidence="7 11" id="KW-0518">Myosin</keyword>
<dbReference type="OrthoDB" id="2914378at2759"/>
<dbReference type="Pfam" id="PF03166">
    <property type="entry name" value="MH2"/>
    <property type="match status" value="1"/>
</dbReference>
<keyword evidence="5 11" id="KW-0547">Nucleotide-binding</keyword>
<dbReference type="CDD" id="cd00124">
    <property type="entry name" value="MYSc"/>
    <property type="match status" value="1"/>
</dbReference>
<dbReference type="GO" id="GO:0030832">
    <property type="term" value="P:regulation of actin filament length"/>
    <property type="evidence" value="ECO:0000318"/>
    <property type="project" value="GO_Central"/>
</dbReference>
<name>A0A7M7P0M0_STRPU</name>
<dbReference type="InterPro" id="IPR036961">
    <property type="entry name" value="Kinesin_motor_dom_sf"/>
</dbReference>
<dbReference type="OMA" id="KQNEMAN"/>
<dbReference type="GO" id="GO:0016459">
    <property type="term" value="C:myosin complex"/>
    <property type="evidence" value="ECO:0007669"/>
    <property type="project" value="UniProtKB-KW"/>
</dbReference>
<feature type="region of interest" description="Actin-binding" evidence="11">
    <location>
        <begin position="620"/>
        <end position="642"/>
    </location>
</feature>
<dbReference type="RefSeq" id="XP_030843393.1">
    <property type="nucleotide sequence ID" value="XM_030987533.1"/>
</dbReference>
<keyword evidence="9" id="KW-0206">Cytoskeleton</keyword>
<dbReference type="PRINTS" id="PR00193">
    <property type="entry name" value="MYOSINHEAVY"/>
</dbReference>
<accession>A0A7M7P0M0</accession>
<evidence type="ECO:0000313" key="16">
    <source>
        <dbReference type="Proteomes" id="UP000007110"/>
    </source>
</evidence>
<evidence type="ECO:0000256" key="2">
    <source>
        <dbReference type="ARBA" id="ARBA00004316"/>
    </source>
</evidence>